<dbReference type="Pfam" id="PF03704">
    <property type="entry name" value="BTAD"/>
    <property type="match status" value="1"/>
</dbReference>
<feature type="domain" description="OmpR/PhoB-type" evidence="5">
    <location>
        <begin position="16"/>
        <end position="89"/>
    </location>
</feature>
<dbReference type="Gene3D" id="1.10.10.10">
    <property type="entry name" value="Winged helix-like DNA-binding domain superfamily/Winged helix DNA-binding domain"/>
    <property type="match status" value="2"/>
</dbReference>
<dbReference type="SMART" id="SM00028">
    <property type="entry name" value="TPR"/>
    <property type="match status" value="5"/>
</dbReference>
<evidence type="ECO:0000313" key="8">
    <source>
        <dbReference type="Proteomes" id="UP000612899"/>
    </source>
</evidence>
<dbReference type="GO" id="GO:0000160">
    <property type="term" value="P:phosphorelay signal transduction system"/>
    <property type="evidence" value="ECO:0007669"/>
    <property type="project" value="InterPro"/>
</dbReference>
<gene>
    <name evidence="7" type="ORF">Rhe02_89150</name>
</gene>
<dbReference type="GO" id="GO:0003677">
    <property type="term" value="F:DNA binding"/>
    <property type="evidence" value="ECO:0007669"/>
    <property type="project" value="UniProtKB-KW"/>
</dbReference>
<evidence type="ECO:0000313" key="7">
    <source>
        <dbReference type="EMBL" id="GIH10848.1"/>
    </source>
</evidence>
<dbReference type="SMART" id="SM00862">
    <property type="entry name" value="Trans_reg_C"/>
    <property type="match status" value="1"/>
</dbReference>
<dbReference type="InterPro" id="IPR027417">
    <property type="entry name" value="P-loop_NTPase"/>
</dbReference>
<dbReference type="InterPro" id="IPR016032">
    <property type="entry name" value="Sig_transdc_resp-reg_C-effctor"/>
</dbReference>
<dbReference type="InterPro" id="IPR051677">
    <property type="entry name" value="AfsR-DnrI-RedD_regulator"/>
</dbReference>
<proteinExistence type="inferred from homology"/>
<dbReference type="Gene3D" id="1.25.40.10">
    <property type="entry name" value="Tetratricopeptide repeat domain"/>
    <property type="match status" value="3"/>
</dbReference>
<dbReference type="InterPro" id="IPR011990">
    <property type="entry name" value="TPR-like_helical_dom_sf"/>
</dbReference>
<dbReference type="GO" id="GO:0006355">
    <property type="term" value="P:regulation of DNA-templated transcription"/>
    <property type="evidence" value="ECO:0007669"/>
    <property type="project" value="InterPro"/>
</dbReference>
<dbReference type="PANTHER" id="PTHR35807">
    <property type="entry name" value="TRANSCRIPTIONAL REGULATOR REDD-RELATED"/>
    <property type="match status" value="1"/>
</dbReference>
<evidence type="ECO:0000256" key="3">
    <source>
        <dbReference type="ARBA" id="ARBA00023125"/>
    </source>
</evidence>
<evidence type="ECO:0000256" key="2">
    <source>
        <dbReference type="ARBA" id="ARBA00023015"/>
    </source>
</evidence>
<dbReference type="SUPFAM" id="SSF46894">
    <property type="entry name" value="C-terminal effector domain of the bipartite response regulators"/>
    <property type="match status" value="1"/>
</dbReference>
<dbReference type="Pfam" id="PF13176">
    <property type="entry name" value="TPR_7"/>
    <property type="match status" value="1"/>
</dbReference>
<dbReference type="Proteomes" id="UP000612899">
    <property type="component" value="Unassembled WGS sequence"/>
</dbReference>
<evidence type="ECO:0000259" key="6">
    <source>
        <dbReference type="SMART" id="SM01043"/>
    </source>
</evidence>
<dbReference type="PANTHER" id="PTHR35807:SF1">
    <property type="entry name" value="TRANSCRIPTIONAL REGULATOR REDD"/>
    <property type="match status" value="1"/>
</dbReference>
<dbReference type="InterPro" id="IPR019734">
    <property type="entry name" value="TPR_rpt"/>
</dbReference>
<keyword evidence="8" id="KW-1185">Reference proteome</keyword>
<dbReference type="InterPro" id="IPR001867">
    <property type="entry name" value="OmpR/PhoB-type_DNA-bd"/>
</dbReference>
<dbReference type="Pfam" id="PF13424">
    <property type="entry name" value="TPR_12"/>
    <property type="match status" value="2"/>
</dbReference>
<reference evidence="7" key="1">
    <citation type="submission" date="2021-01" db="EMBL/GenBank/DDBJ databases">
        <title>Whole genome shotgun sequence of Rhizocola hellebori NBRC 109834.</title>
        <authorList>
            <person name="Komaki H."/>
            <person name="Tamura T."/>
        </authorList>
    </citation>
    <scope>NUCLEOTIDE SEQUENCE</scope>
    <source>
        <strain evidence="7">NBRC 109834</strain>
    </source>
</reference>
<dbReference type="GO" id="GO:0043531">
    <property type="term" value="F:ADP binding"/>
    <property type="evidence" value="ECO:0007669"/>
    <property type="project" value="InterPro"/>
</dbReference>
<dbReference type="SUPFAM" id="SSF48452">
    <property type="entry name" value="TPR-like"/>
    <property type="match status" value="3"/>
</dbReference>
<protein>
    <submittedName>
        <fullName evidence="7">SARP family transcriptional regulator</fullName>
    </submittedName>
</protein>
<organism evidence="7 8">
    <name type="scientific">Rhizocola hellebori</name>
    <dbReference type="NCBI Taxonomy" id="1392758"/>
    <lineage>
        <taxon>Bacteria</taxon>
        <taxon>Bacillati</taxon>
        <taxon>Actinomycetota</taxon>
        <taxon>Actinomycetes</taxon>
        <taxon>Micromonosporales</taxon>
        <taxon>Micromonosporaceae</taxon>
        <taxon>Rhizocola</taxon>
    </lineage>
</organism>
<dbReference type="AlphaFoldDB" id="A0A8J3QH97"/>
<dbReference type="SUPFAM" id="SSF52540">
    <property type="entry name" value="P-loop containing nucleoside triphosphate hydrolases"/>
    <property type="match status" value="1"/>
</dbReference>
<evidence type="ECO:0000259" key="5">
    <source>
        <dbReference type="SMART" id="SM00862"/>
    </source>
</evidence>
<keyword evidence="2" id="KW-0805">Transcription regulation</keyword>
<comment type="similarity">
    <text evidence="1">Belongs to the AfsR/DnrI/RedD regulatory family.</text>
</comment>
<accession>A0A8J3QH97</accession>
<keyword evidence="4" id="KW-0804">Transcription</keyword>
<evidence type="ECO:0000256" key="4">
    <source>
        <dbReference type="ARBA" id="ARBA00023163"/>
    </source>
</evidence>
<comment type="caution">
    <text evidence="7">The sequence shown here is derived from an EMBL/GenBank/DDBJ whole genome shotgun (WGS) entry which is preliminary data.</text>
</comment>
<name>A0A8J3QH97_9ACTN</name>
<dbReference type="PRINTS" id="PR00364">
    <property type="entry name" value="DISEASERSIST"/>
</dbReference>
<dbReference type="InterPro" id="IPR005158">
    <property type="entry name" value="BTAD"/>
</dbReference>
<dbReference type="CDD" id="cd15831">
    <property type="entry name" value="BTAD"/>
    <property type="match status" value="1"/>
</dbReference>
<keyword evidence="3" id="KW-0238">DNA-binding</keyword>
<feature type="domain" description="Bacterial transcriptional activator" evidence="6">
    <location>
        <begin position="96"/>
        <end position="240"/>
    </location>
</feature>
<sequence length="985" mass="106961">MVQLLFLGPLEIWAADRQVAIGTGAKSLRVLAALAAQPQRTVSVELLVDAVWEDDPPPTARKQIQNAISAMRATPIGPALIARQSGYLLDVTRDQVDVSRFEDYLTEADRAVKAGDVPAVAETLQAGLRLWRGPAFAGIGGRHAEALAARLHEQRLSAVTQWAQATLELGRHGAVVEELTALAEQVPTREPLTGLLMLALYRSGRGAEAIICYHHTRQRLADELGIEPSQELRRLFEQILTSDPALAHRTRRPSRNFLPRDVAGFIGRAEELRHLVRAAMREGAIVIQAVDGMAGVGKTALAVHAAHQLAAQFPDGQLFVDLHGHGSHRDPLTSEEALEVLLRSVGVDEAQLPPDLDQKAGLWRSESAGRRLIVMLDNASTSAQVRPLLPGSAQCAVLITSRHRLVGLDSVQVVSLDPLAPADAMAMFTRIVGAARTRSEADLVLEAVRRCGFLPLAIGIVAARMRARPSWTLGHLVQRLADEALRPGLLATDDYGVTAAFSLSYRHLHHDQQHLYRLLGLHPGTEIDRYHAAALAGIPTGRAEQILEELCDAHLLTSPQAGHYRFHDLVREHARGTAAEESPAQHAQAIQRLLDYYLHVSEAAAAQISPWRRQIGPPAQHPPGEWPQLSSVDEAVAWFEAEHANLLPLARWAAEHSHAQHGWQLPRNAGTYLLRCGHLTAGATALRAAVAAAEQPGSDPRARAACLANLSLILRALGDHQAALQCLQQSLDHARATQDREGETALLTSIADIQVRLCAYHEAVDISAQAIEFFRGQDNWVRESSALSLHIDALVRLGRHGEAIQAAPHVFRLLEGRPSHRATGLLLARLASAYSQQGDQETAQDLLARAIEAARDTKDRISEADCLRRLARALHLTGQASQALKNATEALDILAESPDAVDIVETHNVLGVIHHSQGRHRQALAHYQQAASTAAKVGYRIGRAQALGGTAHTLDALGDTANARQHRQEALAIFIELDVPEAARQ</sequence>
<dbReference type="InterPro" id="IPR036388">
    <property type="entry name" value="WH-like_DNA-bd_sf"/>
</dbReference>
<dbReference type="SMART" id="SM01043">
    <property type="entry name" value="BTAD"/>
    <property type="match status" value="1"/>
</dbReference>
<evidence type="ECO:0000256" key="1">
    <source>
        <dbReference type="ARBA" id="ARBA00005820"/>
    </source>
</evidence>
<dbReference type="EMBL" id="BONY01000109">
    <property type="protein sequence ID" value="GIH10848.1"/>
    <property type="molecule type" value="Genomic_DNA"/>
</dbReference>
<dbReference type="RefSeq" id="WP_203914569.1">
    <property type="nucleotide sequence ID" value="NZ_BONY01000109.1"/>
</dbReference>